<accession>A0A512IVI7</accession>
<sequence length="276" mass="30496">MSIRLSATEAAPTSENLAGRELRKVSWPADLETALLELPPYLPAFEPAYWNDPGESLAARHVAPRSKGSARATLPITSEGAYRIISVESGLEYNWAIVIDGLLRPEYMVEQPEPICFYDIDGIEREHTFDFFIVTADSRRIYIQVKPLIFVERGFWDSTMKLIASQLCADHADEVLLLTEVGLHPDTVANAKLLRYVRRCPPLAAEDVVLDLLASAGATSTIEELVAASGLGGVAFVAALRLIDRGWLVVFEEGRIGYGSRVFLAAARFEHPQRVI</sequence>
<protein>
    <recommendedName>
        <fullName evidence="3">TnsA endonuclease N-terminal domain-containing protein</fullName>
    </recommendedName>
</protein>
<gene>
    <name evidence="1" type="ORF">MHA02_41150</name>
</gene>
<name>A0A512IVI7_9HYPH</name>
<organism evidence="1 2">
    <name type="scientific">Methylobacterium haplocladii</name>
    <dbReference type="NCBI Taxonomy" id="1176176"/>
    <lineage>
        <taxon>Bacteria</taxon>
        <taxon>Pseudomonadati</taxon>
        <taxon>Pseudomonadota</taxon>
        <taxon>Alphaproteobacteria</taxon>
        <taxon>Hyphomicrobiales</taxon>
        <taxon>Methylobacteriaceae</taxon>
        <taxon>Methylobacterium</taxon>
    </lineage>
</organism>
<dbReference type="EMBL" id="BJZT01000049">
    <property type="protein sequence ID" value="GEP01728.1"/>
    <property type="molecule type" value="Genomic_DNA"/>
</dbReference>
<evidence type="ECO:0008006" key="3">
    <source>
        <dbReference type="Google" id="ProtNLM"/>
    </source>
</evidence>
<dbReference type="AlphaFoldDB" id="A0A512IVI7"/>
<proteinExistence type="predicted"/>
<evidence type="ECO:0000313" key="1">
    <source>
        <dbReference type="EMBL" id="GEP01728.1"/>
    </source>
</evidence>
<dbReference type="Proteomes" id="UP000321258">
    <property type="component" value="Unassembled WGS sequence"/>
</dbReference>
<keyword evidence="2" id="KW-1185">Reference proteome</keyword>
<comment type="caution">
    <text evidence="1">The sequence shown here is derived from an EMBL/GenBank/DDBJ whole genome shotgun (WGS) entry which is preliminary data.</text>
</comment>
<reference evidence="1 2" key="1">
    <citation type="submission" date="2019-07" db="EMBL/GenBank/DDBJ databases">
        <title>Whole genome shotgun sequence of Methylobacterium haplocladii NBRC 107714.</title>
        <authorList>
            <person name="Hosoyama A."/>
            <person name="Uohara A."/>
            <person name="Ohji S."/>
            <person name="Ichikawa N."/>
        </authorList>
    </citation>
    <scope>NUCLEOTIDE SEQUENCE [LARGE SCALE GENOMIC DNA]</scope>
    <source>
        <strain evidence="1 2">NBRC 107714</strain>
    </source>
</reference>
<evidence type="ECO:0000313" key="2">
    <source>
        <dbReference type="Proteomes" id="UP000321258"/>
    </source>
</evidence>